<dbReference type="PROSITE" id="PS50234">
    <property type="entry name" value="VWFA"/>
    <property type="match status" value="1"/>
</dbReference>
<evidence type="ECO:0000313" key="3">
    <source>
        <dbReference type="EMBL" id="KAJ7211140.1"/>
    </source>
</evidence>
<feature type="region of interest" description="Disordered" evidence="1">
    <location>
        <begin position="424"/>
        <end position="443"/>
    </location>
</feature>
<gene>
    <name evidence="3" type="ORF">GGX14DRAFT_623555</name>
</gene>
<protein>
    <recommendedName>
        <fullName evidence="2">VWFA domain-containing protein</fullName>
    </recommendedName>
</protein>
<comment type="caution">
    <text evidence="3">The sequence shown here is derived from an EMBL/GenBank/DDBJ whole genome shotgun (WGS) entry which is preliminary data.</text>
</comment>
<dbReference type="InterPro" id="IPR002035">
    <property type="entry name" value="VWF_A"/>
</dbReference>
<sequence length="757" mass="80893">MSTMSTTFSSKEDLQRFYEAQTNTEREVFYVFEVPPEAAKLDQLNSEIFQITLGAIKPNEKTTIEITYNHMISSDTLEDSIRLTIPAGLANRPGAGPASQTTAATAISGSDAVSIKVGIRSGSKQILGLNCLSYRALTMIGFRNADYKKLSPAQQSSEYDLACAYVEFTSKTFLTKHFVLTWSLPEFDQPRCVVENSSFSSPDNTLAFGLTFVSNIMLGPADSHEYIFLVHSSGSMRGARWQTAKQAVSTMLDSMLKQGAITFNMYFFTTSAASITYHGKSVGHDSTNVEAIKKVLEAKSSSGGTDIDNALTTVFNQRNPNTSRTSIIIVTDGLDWGVTKAMGTVSKAANAAAANNGLLRVFVLGIGDDVSRGMCEGLARAGMGATAYIGESQLADRDNADVKVKTLMASISRAPVRVRSIDWGVTPSGPSNQSANSGENLAPPPVIQQAPKPGTMFWAIRSYWFAIIRGNPCKLNVTVTYDIPGSGAGPQQKVIPFRLANQAVGDTIHTLAAHSIIQTFEDKAASIVNDSTATYWNEAEITSFVATINGVGTQTQTTPNPAAPIGSLAVLPQDTSLNFVSASAPVQVAGFQVQSFAMVPQFARISTSSVEPAGSVGSGGFVSASFTSFAVSDVDNVSDDPVARLLAVQNSNGSFAPDDVATIAFPTIGMAAIPAFISALDGRDTVKELIWAALCAAAFLTQKFSDRQDEWQQAKSQAVGFARTQLHCIFGLAADRIENIISNSMDDAEGYFFLLIH</sequence>
<dbReference type="Gene3D" id="3.40.50.410">
    <property type="entry name" value="von Willebrand factor, type A domain"/>
    <property type="match status" value="1"/>
</dbReference>
<evidence type="ECO:0000259" key="2">
    <source>
        <dbReference type="PROSITE" id="PS50234"/>
    </source>
</evidence>
<feature type="domain" description="VWFA" evidence="2">
    <location>
        <begin position="225"/>
        <end position="411"/>
    </location>
</feature>
<dbReference type="Pfam" id="PF13768">
    <property type="entry name" value="VWA_3"/>
    <property type="match status" value="1"/>
</dbReference>
<name>A0AAD6YHX6_9AGAR</name>
<evidence type="ECO:0000313" key="4">
    <source>
        <dbReference type="Proteomes" id="UP001219525"/>
    </source>
</evidence>
<feature type="compositionally biased region" description="Polar residues" evidence="1">
    <location>
        <begin position="428"/>
        <end position="439"/>
    </location>
</feature>
<accession>A0AAD6YHX6</accession>
<dbReference type="Proteomes" id="UP001219525">
    <property type="component" value="Unassembled WGS sequence"/>
</dbReference>
<dbReference type="PANTHER" id="PTHR45737:SF6">
    <property type="entry name" value="VON WILLEBRAND FACTOR A DOMAIN-CONTAINING PROTEIN 5A"/>
    <property type="match status" value="1"/>
</dbReference>
<dbReference type="InterPro" id="IPR036465">
    <property type="entry name" value="vWFA_dom_sf"/>
</dbReference>
<dbReference type="EMBL" id="JARJCW010000026">
    <property type="protein sequence ID" value="KAJ7211140.1"/>
    <property type="molecule type" value="Genomic_DNA"/>
</dbReference>
<reference evidence="3" key="1">
    <citation type="submission" date="2023-03" db="EMBL/GenBank/DDBJ databases">
        <title>Massive genome expansion in bonnet fungi (Mycena s.s.) driven by repeated elements and novel gene families across ecological guilds.</title>
        <authorList>
            <consortium name="Lawrence Berkeley National Laboratory"/>
            <person name="Harder C.B."/>
            <person name="Miyauchi S."/>
            <person name="Viragh M."/>
            <person name="Kuo A."/>
            <person name="Thoen E."/>
            <person name="Andreopoulos B."/>
            <person name="Lu D."/>
            <person name="Skrede I."/>
            <person name="Drula E."/>
            <person name="Henrissat B."/>
            <person name="Morin E."/>
            <person name="Kohler A."/>
            <person name="Barry K."/>
            <person name="LaButti K."/>
            <person name="Morin E."/>
            <person name="Salamov A."/>
            <person name="Lipzen A."/>
            <person name="Mereny Z."/>
            <person name="Hegedus B."/>
            <person name="Baldrian P."/>
            <person name="Stursova M."/>
            <person name="Weitz H."/>
            <person name="Taylor A."/>
            <person name="Grigoriev I.V."/>
            <person name="Nagy L.G."/>
            <person name="Martin F."/>
            <person name="Kauserud H."/>
        </authorList>
    </citation>
    <scope>NUCLEOTIDE SEQUENCE</scope>
    <source>
        <strain evidence="3">9144</strain>
    </source>
</reference>
<proteinExistence type="predicted"/>
<keyword evidence="4" id="KW-1185">Reference proteome</keyword>
<dbReference type="SUPFAM" id="SSF53300">
    <property type="entry name" value="vWA-like"/>
    <property type="match status" value="1"/>
</dbReference>
<dbReference type="SMART" id="SM00327">
    <property type="entry name" value="VWA"/>
    <property type="match status" value="1"/>
</dbReference>
<evidence type="ECO:0000256" key="1">
    <source>
        <dbReference type="SAM" id="MobiDB-lite"/>
    </source>
</evidence>
<organism evidence="3 4">
    <name type="scientific">Mycena pura</name>
    <dbReference type="NCBI Taxonomy" id="153505"/>
    <lineage>
        <taxon>Eukaryota</taxon>
        <taxon>Fungi</taxon>
        <taxon>Dikarya</taxon>
        <taxon>Basidiomycota</taxon>
        <taxon>Agaricomycotina</taxon>
        <taxon>Agaricomycetes</taxon>
        <taxon>Agaricomycetidae</taxon>
        <taxon>Agaricales</taxon>
        <taxon>Marasmiineae</taxon>
        <taxon>Mycenaceae</taxon>
        <taxon>Mycena</taxon>
    </lineage>
</organism>
<dbReference type="PANTHER" id="PTHR45737">
    <property type="entry name" value="VON WILLEBRAND FACTOR A DOMAIN-CONTAINING PROTEIN 5A"/>
    <property type="match status" value="1"/>
</dbReference>
<dbReference type="AlphaFoldDB" id="A0AAD6YHX6"/>